<evidence type="ECO:0000256" key="2">
    <source>
        <dbReference type="RuleBase" id="RU362080"/>
    </source>
</evidence>
<dbReference type="InterPro" id="IPR006442">
    <property type="entry name" value="Antitoxin_Phd/YefM"/>
</dbReference>
<dbReference type="EMBL" id="NQJD01000051">
    <property type="protein sequence ID" value="TAA73883.1"/>
    <property type="molecule type" value="Genomic_DNA"/>
</dbReference>
<protein>
    <recommendedName>
        <fullName evidence="2">Antitoxin</fullName>
    </recommendedName>
</protein>
<dbReference type="SUPFAM" id="SSF143120">
    <property type="entry name" value="YefM-like"/>
    <property type="match status" value="1"/>
</dbReference>
<accession>A0A521FYP3</accession>
<gene>
    <name evidence="3" type="ORF">CDV28_1511</name>
</gene>
<dbReference type="AlphaFoldDB" id="A0A521FYP3"/>
<evidence type="ECO:0000313" key="3">
    <source>
        <dbReference type="EMBL" id="TAA73883.1"/>
    </source>
</evidence>
<proteinExistence type="inferred from homology"/>
<comment type="similarity">
    <text evidence="1 2">Belongs to the phD/YefM antitoxin family.</text>
</comment>
<name>A0A521FYP3_9BACT</name>
<comment type="caution">
    <text evidence="3">The sequence shown here is derived from an EMBL/GenBank/DDBJ whole genome shotgun (WGS) entry which is preliminary data.</text>
</comment>
<dbReference type="NCBIfam" id="TIGR01552">
    <property type="entry name" value="phd_fam"/>
    <property type="match status" value="1"/>
</dbReference>
<evidence type="ECO:0000256" key="1">
    <source>
        <dbReference type="ARBA" id="ARBA00009981"/>
    </source>
</evidence>
<dbReference type="InterPro" id="IPR036165">
    <property type="entry name" value="YefM-like_sf"/>
</dbReference>
<sequence length="92" mass="10250">MPAVSVATAKSRLSELLAKTSYAHERFIITRRNKPVAALVSLEDLKLIEQSEERQGLASIVGQWQGFEEVEELISNTDSLRTDSGTRQNVSF</sequence>
<keyword evidence="4" id="KW-1185">Reference proteome</keyword>
<organism evidence="3 4">
    <name type="scientific">Candidatus Electronema aureum</name>
    <dbReference type="NCBI Taxonomy" id="2005002"/>
    <lineage>
        <taxon>Bacteria</taxon>
        <taxon>Pseudomonadati</taxon>
        <taxon>Thermodesulfobacteriota</taxon>
        <taxon>Desulfobulbia</taxon>
        <taxon>Desulfobulbales</taxon>
        <taxon>Desulfobulbaceae</taxon>
        <taxon>Candidatus Electronema</taxon>
    </lineage>
</organism>
<comment type="function">
    <text evidence="2">Antitoxin component of a type II toxin-antitoxin (TA) system.</text>
</comment>
<dbReference type="Pfam" id="PF02604">
    <property type="entry name" value="PhdYeFM_antitox"/>
    <property type="match status" value="1"/>
</dbReference>
<dbReference type="Proteomes" id="UP000316238">
    <property type="component" value="Unassembled WGS sequence"/>
</dbReference>
<dbReference type="Gene3D" id="3.40.1620.10">
    <property type="entry name" value="YefM-like domain"/>
    <property type="match status" value="1"/>
</dbReference>
<reference evidence="3" key="1">
    <citation type="submission" date="2017-07" db="EMBL/GenBank/DDBJ databases">
        <title>The cable genome - Insights into the physiology and evolution of filamentous bacteria capable of sulfide oxidation via long distance electron transfer.</title>
        <authorList>
            <person name="Thorup C."/>
            <person name="Bjerg J.T."/>
            <person name="Schreiber L."/>
            <person name="Nielsen L.P."/>
            <person name="Kjeldsen K.U."/>
            <person name="Boesen T."/>
            <person name="Boggild A."/>
            <person name="Meysman F."/>
            <person name="Geelhoed J."/>
            <person name="Schramm A."/>
        </authorList>
    </citation>
    <scope>NUCLEOTIDE SEQUENCE [LARGE SCALE GENOMIC DNA]</scope>
    <source>
        <strain evidence="3">GS</strain>
    </source>
</reference>
<evidence type="ECO:0000313" key="4">
    <source>
        <dbReference type="Proteomes" id="UP000316238"/>
    </source>
</evidence>